<dbReference type="InterPro" id="IPR039437">
    <property type="entry name" value="FrzH/put_lumazine-bd"/>
</dbReference>
<evidence type="ECO:0000313" key="2">
    <source>
        <dbReference type="Proteomes" id="UP000319342"/>
    </source>
</evidence>
<name>A0A518CUY0_9BACT</name>
<proteinExistence type="predicted"/>
<sequence length="73" mass="8278">MPMTRDQLIALAGWYKDSGNLSADPRKKIEVVDVLENVATAKLVADWGVDFMQLTKTNGEWQIVHIVWNSHPE</sequence>
<dbReference type="OrthoDB" id="5732224at2"/>
<gene>
    <name evidence="1" type="ORF">Pla163_01230</name>
</gene>
<reference evidence="1 2" key="1">
    <citation type="submission" date="2019-02" db="EMBL/GenBank/DDBJ databases">
        <title>Deep-cultivation of Planctomycetes and their phenomic and genomic characterization uncovers novel biology.</title>
        <authorList>
            <person name="Wiegand S."/>
            <person name="Jogler M."/>
            <person name="Boedeker C."/>
            <person name="Pinto D."/>
            <person name="Vollmers J."/>
            <person name="Rivas-Marin E."/>
            <person name="Kohn T."/>
            <person name="Peeters S.H."/>
            <person name="Heuer A."/>
            <person name="Rast P."/>
            <person name="Oberbeckmann S."/>
            <person name="Bunk B."/>
            <person name="Jeske O."/>
            <person name="Meyerdierks A."/>
            <person name="Storesund J.E."/>
            <person name="Kallscheuer N."/>
            <person name="Luecker S."/>
            <person name="Lage O.M."/>
            <person name="Pohl T."/>
            <person name="Merkel B.J."/>
            <person name="Hornburger P."/>
            <person name="Mueller R.-W."/>
            <person name="Bruemmer F."/>
            <person name="Labrenz M."/>
            <person name="Spormann A.M."/>
            <person name="Op den Camp H."/>
            <person name="Overmann J."/>
            <person name="Amann R."/>
            <person name="Jetten M.S.M."/>
            <person name="Mascher T."/>
            <person name="Medema M.H."/>
            <person name="Devos D.P."/>
            <person name="Kaster A.-K."/>
            <person name="Ovreas L."/>
            <person name="Rohde M."/>
            <person name="Galperin M.Y."/>
            <person name="Jogler C."/>
        </authorList>
    </citation>
    <scope>NUCLEOTIDE SEQUENCE [LARGE SCALE GENOMIC DNA]</scope>
    <source>
        <strain evidence="1 2">Pla163</strain>
    </source>
</reference>
<dbReference type="AlphaFoldDB" id="A0A518CUY0"/>
<protein>
    <submittedName>
        <fullName evidence="1">Lumazine-binding protein</fullName>
    </submittedName>
</protein>
<dbReference type="SUPFAM" id="SSF54427">
    <property type="entry name" value="NTF2-like"/>
    <property type="match status" value="1"/>
</dbReference>
<dbReference type="Pfam" id="PF12893">
    <property type="entry name" value="Lumazine_bd_2"/>
    <property type="match status" value="1"/>
</dbReference>
<dbReference type="EMBL" id="CP036290">
    <property type="protein sequence ID" value="QDU83027.1"/>
    <property type="molecule type" value="Genomic_DNA"/>
</dbReference>
<keyword evidence="2" id="KW-1185">Reference proteome</keyword>
<evidence type="ECO:0000313" key="1">
    <source>
        <dbReference type="EMBL" id="QDU83027.1"/>
    </source>
</evidence>
<accession>A0A518CUY0</accession>
<dbReference type="Proteomes" id="UP000319342">
    <property type="component" value="Chromosome"/>
</dbReference>
<dbReference type="Gene3D" id="3.10.450.50">
    <property type="match status" value="1"/>
</dbReference>
<dbReference type="InterPro" id="IPR032710">
    <property type="entry name" value="NTF2-like_dom_sf"/>
</dbReference>
<organism evidence="1 2">
    <name type="scientific">Rohdeia mirabilis</name>
    <dbReference type="NCBI Taxonomy" id="2528008"/>
    <lineage>
        <taxon>Bacteria</taxon>
        <taxon>Pseudomonadati</taxon>
        <taxon>Planctomycetota</taxon>
        <taxon>Planctomycetia</taxon>
        <taxon>Planctomycetia incertae sedis</taxon>
        <taxon>Rohdeia</taxon>
    </lineage>
</organism>